<evidence type="ECO:0000313" key="12">
    <source>
        <dbReference type="EMBL" id="SAL59181.1"/>
    </source>
</evidence>
<dbReference type="EMBL" id="FCNY02000015">
    <property type="protein sequence ID" value="SAL59181.1"/>
    <property type="molecule type" value="Genomic_DNA"/>
</dbReference>
<dbReference type="NCBIfam" id="TIGR01587">
    <property type="entry name" value="cas3_core"/>
    <property type="match status" value="1"/>
</dbReference>
<keyword evidence="13" id="KW-1185">Reference proteome</keyword>
<comment type="similarity">
    <text evidence="2">In the central section; belongs to the CRISPR-associated helicase Cas3 family.</text>
</comment>
<dbReference type="Pfam" id="PF22590">
    <property type="entry name" value="Cas3-like_C_2"/>
    <property type="match status" value="1"/>
</dbReference>
<dbReference type="GO" id="GO:0005524">
    <property type="term" value="F:ATP binding"/>
    <property type="evidence" value="ECO:0007669"/>
    <property type="project" value="UniProtKB-KW"/>
</dbReference>
<dbReference type="GO" id="GO:0003724">
    <property type="term" value="F:RNA helicase activity"/>
    <property type="evidence" value="ECO:0007669"/>
    <property type="project" value="TreeGrafter"/>
</dbReference>
<dbReference type="Gene3D" id="1.10.520.40">
    <property type="entry name" value="CRISPR-associated protein Cse2"/>
    <property type="match status" value="1"/>
</dbReference>
<dbReference type="Proteomes" id="UP000054740">
    <property type="component" value="Unassembled WGS sequence"/>
</dbReference>
<sequence>MQEKEGKQHVAWGKRSREGDENAPFHPLCDHMLDVAACFIALTAKGGRIREAMHATAKRVLDDRDIARLAAFVFLHDFGKANSGFQAKRWRTGAPRGWPLHAGHGVEARLALELDEHLLAGLPLDEMSAWGGAAFDLLLASLGHHGRPVREPVGIDPHLWQPVFAADGREVYNPAATLGQIGDRLRRDLPRAFEPGGESLPDLPSFVHLFAGLVQLADWLGSSKQFFPYSEPGVERTFDEALRYATEAVERIGLDVTHLRAAMRNARITFESAFSVSSPRPMQAALGDTDLGPLLILESETGSGKTEAALWRFAKLFEAGKVDSLYFALPTRVAAVQVYKRVRDFVKCLWPSDAPVVVRALPGYESADDSDKIALPHYEVQWSDNPDDIAASKRWAAESPKRFLAATIAVGTIDQALLAGLSVRHAHLRHAALSRSLLVVDEVHASDTYMSELLEHLLKAHLATGGHALLLSATLGSRQRVRFQNGVHPPCIEEACDVPYPALIDGARISALGRSGAKKHVHWQTCRAIDDFTHVARIAVDAARQGARVLIVRNTVPSAIATQEAIESMVDDRAWLFDVEGVATLHHSRFSRQDRPLLDEEVEARIGKKRDGMKPCIVVGTQTLEQSLDLDADLLITDICPMDVLLQRIGRLHRHDRPDTERPEAFRQARVWVLIPESGSFDAYLERPRHGLGRLHNGGGVYSDLRMIEATRRLIEARGEREIPDDNRELVEHATHPDCLDAIAAEFGPAWQALSQQLDGGKSAERVVARLHALDYDASFEALAFPGNDERVATRLGVADRLIRFDPPVRGPFGIDVREIAIRQHMLPDDRDPSAIPSGISLCDDGLEFSLGDVRFTYGRFGIGKLPAIRRFNLLDNRLLHYHSVDNQACDASLPELLVALGQDEVRDFPAVRPHQRHPWHAFLVHIAAIARYTAKHNESLETAEEWRRALLALTPDHPDGAAFSLVTPDDRPAFLQAPCKSGETRTWKKRLLTPDAVDMLITSKNHDMKAARMIHAAPEDWVYALVSLQTQEGFLGAGNYGISRMNGGFASRPALGVVPAGHVGKRWARDTRLLVEQHASIAKRCDLKSKGGLALVWLRPWDGTSSLSLGELDPFYIEICRRVRLTMDGTRFVALATSSKTARIAAKERNGVTGDAWTPVHIAEAKALSITARGFDFRLASTLAFSNEFERTLASTLLEEDGKTGLYLLAQGITRGQGKTEGYHERRIPVSPRIRHAMRMRHTDEIAKRAADRIAAIADVRRVLWIAMCNLLGNGDSSVSDDTKKKAGDFSSRFEHEEDARFFDDLIEEVESHSEKEAHEKWIVELVDRAEKVLERAFVAGPRSAERRYCAQGGALSCFHDFMRTEKHVARGIVGILKRRDEARRNAQLDSWERLNMTSIEDTVLGSRRSFYAQIGAISGFMKAGKGNEGLMKADYVALARLDPNAQTLTVQQIAALTRVLQRAKVECDRFSLKQWRHWGLIAHGIALSVHCSRNEAAPRLGQQLQLAGVSEARVTRLLNARGEALFQNLPRVVRLMASRGVAPNWIELGTLILNEGAVDSLRKRIAERARIAIVRDYARARLKSERK</sequence>
<protein>
    <submittedName>
        <fullName evidence="12">CRISPR-associated endonuclease/helicase Cas3</fullName>
        <ecNumber evidence="12">3.1.-.-</ecNumber>
    </submittedName>
</protein>
<dbReference type="InterPro" id="IPR038257">
    <property type="entry name" value="CRISPR-assoc_Cas3_HD_sf"/>
</dbReference>
<evidence type="ECO:0000256" key="1">
    <source>
        <dbReference type="ARBA" id="ARBA00006847"/>
    </source>
</evidence>
<evidence type="ECO:0000256" key="7">
    <source>
        <dbReference type="ARBA" id="ARBA00022806"/>
    </source>
</evidence>
<feature type="domain" description="HD Cas3-type" evidence="11">
    <location>
        <begin position="21"/>
        <end position="220"/>
    </location>
</feature>
<dbReference type="SUPFAM" id="SSF52540">
    <property type="entry name" value="P-loop containing nucleoside triphosphate hydrolases"/>
    <property type="match status" value="1"/>
</dbReference>
<keyword evidence="7 12" id="KW-0347">Helicase</keyword>
<evidence type="ECO:0000256" key="5">
    <source>
        <dbReference type="ARBA" id="ARBA00022741"/>
    </source>
</evidence>
<keyword evidence="9" id="KW-0051">Antiviral defense</keyword>
<reference evidence="13" key="1">
    <citation type="submission" date="2016-01" db="EMBL/GenBank/DDBJ databases">
        <authorList>
            <person name="Peeters C."/>
        </authorList>
    </citation>
    <scope>NUCLEOTIDE SEQUENCE [LARGE SCALE GENOMIC DNA]</scope>
</reference>
<dbReference type="InterPro" id="IPR006483">
    <property type="entry name" value="CRISPR-assoc_Cas3_HD"/>
</dbReference>
<dbReference type="CDD" id="cd09641">
    <property type="entry name" value="Cas3''_I"/>
    <property type="match status" value="1"/>
</dbReference>
<dbReference type="Pfam" id="PF09485">
    <property type="entry name" value="CRISPR_Cse2"/>
    <property type="match status" value="1"/>
</dbReference>
<dbReference type="NCBIfam" id="TIGR01596">
    <property type="entry name" value="cas3_HD"/>
    <property type="match status" value="1"/>
</dbReference>
<dbReference type="InterPro" id="IPR027417">
    <property type="entry name" value="P-loop_NTPase"/>
</dbReference>
<dbReference type="InterPro" id="IPR006474">
    <property type="entry name" value="Helicase_Cas3_CRISPR-ass_core"/>
</dbReference>
<dbReference type="RefSeq" id="WP_235024355.1">
    <property type="nucleotide sequence ID" value="NZ_FCNY02000015.1"/>
</dbReference>
<feature type="domain" description="Helicase ATP-binding" evidence="10">
    <location>
        <begin position="286"/>
        <end position="493"/>
    </location>
</feature>
<evidence type="ECO:0000256" key="2">
    <source>
        <dbReference type="ARBA" id="ARBA00009046"/>
    </source>
</evidence>
<dbReference type="GO" id="GO:0016787">
    <property type="term" value="F:hydrolase activity"/>
    <property type="evidence" value="ECO:0007669"/>
    <property type="project" value="UniProtKB-KW"/>
</dbReference>
<dbReference type="InterPro" id="IPR013381">
    <property type="entry name" value="CRISPR-assoc_prot_Cse1"/>
</dbReference>
<dbReference type="GO" id="GO:0046872">
    <property type="term" value="F:metal ion binding"/>
    <property type="evidence" value="ECO:0007669"/>
    <property type="project" value="UniProtKB-KW"/>
</dbReference>
<keyword evidence="5" id="KW-0547">Nucleotide-binding</keyword>
<keyword evidence="8" id="KW-0067">ATP-binding</keyword>
<dbReference type="InterPro" id="IPR050547">
    <property type="entry name" value="DEAD_box_RNA_helicases"/>
</dbReference>
<dbReference type="PROSITE" id="PS51643">
    <property type="entry name" value="HD_CAS3"/>
    <property type="match status" value="1"/>
</dbReference>
<evidence type="ECO:0000313" key="13">
    <source>
        <dbReference type="Proteomes" id="UP000054740"/>
    </source>
</evidence>
<name>A0A158IT09_CABCO</name>
<dbReference type="NCBIfam" id="TIGR02547">
    <property type="entry name" value="casA_cse1"/>
    <property type="match status" value="1"/>
</dbReference>
<dbReference type="InterPro" id="IPR054712">
    <property type="entry name" value="Cas3-like_dom"/>
</dbReference>
<dbReference type="InterPro" id="IPR014001">
    <property type="entry name" value="Helicase_ATP-bd"/>
</dbReference>
<evidence type="ECO:0000256" key="4">
    <source>
        <dbReference type="ARBA" id="ARBA00022723"/>
    </source>
</evidence>
<dbReference type="PANTHER" id="PTHR47963:SF9">
    <property type="entry name" value="CRISPR-ASSOCIATED ENDONUCLEASE_HELICASE CAS3"/>
    <property type="match status" value="1"/>
</dbReference>
<accession>A0A158IT09</accession>
<keyword evidence="6 12" id="KW-0378">Hydrolase</keyword>
<dbReference type="EC" id="3.1.-.-" evidence="12"/>
<evidence type="ECO:0000256" key="8">
    <source>
        <dbReference type="ARBA" id="ARBA00022840"/>
    </source>
</evidence>
<evidence type="ECO:0000256" key="3">
    <source>
        <dbReference type="ARBA" id="ARBA00022722"/>
    </source>
</evidence>
<keyword evidence="3" id="KW-0540">Nuclease</keyword>
<dbReference type="PROSITE" id="PS51192">
    <property type="entry name" value="HELICASE_ATP_BIND_1"/>
    <property type="match status" value="1"/>
</dbReference>
<dbReference type="GO" id="GO:0051607">
    <property type="term" value="P:defense response to virus"/>
    <property type="evidence" value="ECO:0007669"/>
    <property type="project" value="UniProtKB-KW"/>
</dbReference>
<dbReference type="InterPro" id="IPR038287">
    <property type="entry name" value="Cse2_sf"/>
</dbReference>
<evidence type="ECO:0000256" key="9">
    <source>
        <dbReference type="ARBA" id="ARBA00023118"/>
    </source>
</evidence>
<dbReference type="InterPro" id="IPR011545">
    <property type="entry name" value="DEAD/DEAH_box_helicase_dom"/>
</dbReference>
<evidence type="ECO:0000259" key="11">
    <source>
        <dbReference type="PROSITE" id="PS51643"/>
    </source>
</evidence>
<evidence type="ECO:0000256" key="6">
    <source>
        <dbReference type="ARBA" id="ARBA00022801"/>
    </source>
</evidence>
<proteinExistence type="inferred from homology"/>
<dbReference type="GO" id="GO:0004519">
    <property type="term" value="F:endonuclease activity"/>
    <property type="evidence" value="ECO:0007669"/>
    <property type="project" value="UniProtKB-KW"/>
</dbReference>
<organism evidence="12 13">
    <name type="scientific">Caballeronia cordobensis</name>
    <name type="common">Burkholderia cordobensis</name>
    <dbReference type="NCBI Taxonomy" id="1353886"/>
    <lineage>
        <taxon>Bacteria</taxon>
        <taxon>Pseudomonadati</taxon>
        <taxon>Pseudomonadota</taxon>
        <taxon>Betaproteobacteria</taxon>
        <taxon>Burkholderiales</taxon>
        <taxon>Burkholderiaceae</taxon>
        <taxon>Caballeronia</taxon>
    </lineage>
</organism>
<dbReference type="GO" id="GO:0003723">
    <property type="term" value="F:RNA binding"/>
    <property type="evidence" value="ECO:0007669"/>
    <property type="project" value="TreeGrafter"/>
</dbReference>
<dbReference type="Pfam" id="PF18019">
    <property type="entry name" value="Cas3_HD"/>
    <property type="match status" value="1"/>
</dbReference>
<dbReference type="PANTHER" id="PTHR47963">
    <property type="entry name" value="DEAD-BOX ATP-DEPENDENT RNA HELICASE 47, MITOCHONDRIAL"/>
    <property type="match status" value="1"/>
</dbReference>
<dbReference type="InterPro" id="IPR013382">
    <property type="entry name" value="CRISPR-assoc_prot_Cse2"/>
</dbReference>
<dbReference type="Gene3D" id="3.40.50.300">
    <property type="entry name" value="P-loop containing nucleotide triphosphate hydrolases"/>
    <property type="match status" value="1"/>
</dbReference>
<keyword evidence="4" id="KW-0479">Metal-binding</keyword>
<dbReference type="Gene3D" id="1.10.3210.30">
    <property type="match status" value="1"/>
</dbReference>
<keyword evidence="12" id="KW-0255">Endonuclease</keyword>
<comment type="similarity">
    <text evidence="1">In the N-terminal section; belongs to the CRISPR-associated nuclease Cas3-HD family.</text>
</comment>
<evidence type="ECO:0000259" key="10">
    <source>
        <dbReference type="PROSITE" id="PS51192"/>
    </source>
</evidence>
<dbReference type="Pfam" id="PF00270">
    <property type="entry name" value="DEAD"/>
    <property type="match status" value="1"/>
</dbReference>
<dbReference type="SMART" id="SM00487">
    <property type="entry name" value="DEXDc"/>
    <property type="match status" value="1"/>
</dbReference>
<gene>
    <name evidence="12" type="primary">ygcB</name>
    <name evidence="12" type="ORF">AWB70_05315</name>
</gene>